<sequence>MTNINQKVTFSRGLELKNPLVMAPMTTKMSFYDGVVTKDELDYYALRSGELGAVITAAANVQEVGKGWEGELGVYDDKFIPALSRLASTIKQSGTKAILQIFHGGRMTNSTITRGLQVVSASAIAAERPGAETPRALEHDEILQVIQDFKEATIRAMKAGFDGVELHGANTYLIQQFFSPHSNQRNDEWGGSLTKRFIFINHLVDTVTAAVDESGQKNFIVGYRFSPEEYETPGIRFEDSLYLVNQLANKPLDYLHISLNDYTKISQSTDYQDKSMLAYVYEKINGRLPLIGVGDVRTRKDAEALLEYADIVAVGRSLLIDPNWASKVLNNNEDKIRKQVSLDDKEKLALTNGVWGFMEAMMGDRILD</sequence>
<proteinExistence type="predicted"/>
<dbReference type="Pfam" id="PF00724">
    <property type="entry name" value="Oxidored_FMN"/>
    <property type="match status" value="1"/>
</dbReference>
<keyword evidence="2" id="KW-0560">Oxidoreductase</keyword>
<dbReference type="InterPro" id="IPR013785">
    <property type="entry name" value="Aldolase_TIM"/>
</dbReference>
<evidence type="ECO:0000313" key="5">
    <source>
        <dbReference type="Proteomes" id="UP000501451"/>
    </source>
</evidence>
<dbReference type="PANTHER" id="PTHR43656:SF2">
    <property type="entry name" value="BINDING OXIDOREDUCTASE, PUTATIVE (AFU_ORTHOLOGUE AFUA_2G08260)-RELATED"/>
    <property type="match status" value="1"/>
</dbReference>
<dbReference type="Proteomes" id="UP000501451">
    <property type="component" value="Chromosome"/>
</dbReference>
<evidence type="ECO:0000259" key="3">
    <source>
        <dbReference type="Pfam" id="PF00724"/>
    </source>
</evidence>
<dbReference type="GO" id="GO:0016491">
    <property type="term" value="F:oxidoreductase activity"/>
    <property type="evidence" value="ECO:0007669"/>
    <property type="project" value="UniProtKB-KW"/>
</dbReference>
<feature type="domain" description="NADH:flavin oxidoreductase/NADH oxidase N-terminal" evidence="3">
    <location>
        <begin position="14"/>
        <end position="333"/>
    </location>
</feature>
<name>A0A6G7KB35_9LACT</name>
<organism evidence="4 5">
    <name type="scientific">Jeotgalibaca arthritidis</name>
    <dbReference type="NCBI Taxonomy" id="1868794"/>
    <lineage>
        <taxon>Bacteria</taxon>
        <taxon>Bacillati</taxon>
        <taxon>Bacillota</taxon>
        <taxon>Bacilli</taxon>
        <taxon>Lactobacillales</taxon>
        <taxon>Carnobacteriaceae</taxon>
        <taxon>Jeotgalibaca</taxon>
    </lineage>
</organism>
<dbReference type="Gene3D" id="3.20.20.70">
    <property type="entry name" value="Aldolase class I"/>
    <property type="match status" value="1"/>
</dbReference>
<dbReference type="PANTHER" id="PTHR43656">
    <property type="entry name" value="BINDING OXIDOREDUCTASE, PUTATIVE (AFU_ORTHOLOGUE AFUA_2G08260)-RELATED"/>
    <property type="match status" value="1"/>
</dbReference>
<keyword evidence="5" id="KW-1185">Reference proteome</keyword>
<dbReference type="InterPro" id="IPR001155">
    <property type="entry name" value="OxRdtase_FMN_N"/>
</dbReference>
<dbReference type="RefSeq" id="WP_166162819.1">
    <property type="nucleotide sequence ID" value="NZ_CP049740.1"/>
</dbReference>
<accession>A0A6G7KB35</accession>
<keyword evidence="1" id="KW-0285">Flavoprotein</keyword>
<dbReference type="InterPro" id="IPR051799">
    <property type="entry name" value="NADH_flavin_oxidoreductase"/>
</dbReference>
<protein>
    <submittedName>
        <fullName evidence="4">NADH-dependent flavin oxidoreductase</fullName>
    </submittedName>
</protein>
<evidence type="ECO:0000256" key="2">
    <source>
        <dbReference type="ARBA" id="ARBA00023002"/>
    </source>
</evidence>
<gene>
    <name evidence="4" type="ORF">G7057_08650</name>
</gene>
<dbReference type="AlphaFoldDB" id="A0A6G7KB35"/>
<evidence type="ECO:0000313" key="4">
    <source>
        <dbReference type="EMBL" id="QII82484.1"/>
    </source>
</evidence>
<dbReference type="KEGG" id="jar:G7057_08650"/>
<dbReference type="CDD" id="cd04735">
    <property type="entry name" value="OYE_like_4_FMN"/>
    <property type="match status" value="1"/>
</dbReference>
<evidence type="ECO:0000256" key="1">
    <source>
        <dbReference type="ARBA" id="ARBA00022630"/>
    </source>
</evidence>
<dbReference type="SUPFAM" id="SSF51395">
    <property type="entry name" value="FMN-linked oxidoreductases"/>
    <property type="match status" value="1"/>
</dbReference>
<reference evidence="4 5" key="1">
    <citation type="journal article" date="2017" name="Int. J. Syst. Evol. Microbiol.">
        <title>Jeotgalibaca porci sp. nov. and Jeotgalibaca arthritidis sp. nov., isolated from pigs, and emended description of the genus Jeotgalibaca.</title>
        <authorList>
            <person name="Zamora L."/>
            <person name="Perez-Sancho M."/>
            <person name="Dominguez L."/>
            <person name="Fernandez-Garayzabal J.F."/>
            <person name="Vela A.I."/>
        </authorList>
    </citation>
    <scope>NUCLEOTIDE SEQUENCE [LARGE SCALE GENOMIC DNA]</scope>
    <source>
        <strain evidence="4 5">CECT 9157</strain>
    </source>
</reference>
<dbReference type="EMBL" id="CP049740">
    <property type="protein sequence ID" value="QII82484.1"/>
    <property type="molecule type" value="Genomic_DNA"/>
</dbReference>
<dbReference type="GO" id="GO:0010181">
    <property type="term" value="F:FMN binding"/>
    <property type="evidence" value="ECO:0007669"/>
    <property type="project" value="InterPro"/>
</dbReference>